<keyword evidence="6" id="KW-0297">G-protein coupled receptor</keyword>
<feature type="transmembrane region" description="Helical" evidence="10">
    <location>
        <begin position="172"/>
        <end position="194"/>
    </location>
</feature>
<comment type="similarity">
    <text evidence="2">Belongs to the G-protein coupled receptor 4 family.</text>
</comment>
<reference evidence="11 12" key="1">
    <citation type="submission" date="2024-07" db="EMBL/GenBank/DDBJ databases">
        <title>Section-level genome sequencing and comparative genomics of Aspergillus sections Usti and Cavernicolus.</title>
        <authorList>
            <consortium name="Lawrence Berkeley National Laboratory"/>
            <person name="Nybo J.L."/>
            <person name="Vesth T.C."/>
            <person name="Theobald S."/>
            <person name="Frisvad J.C."/>
            <person name="Larsen T.O."/>
            <person name="Kjaerboelling I."/>
            <person name="Rothschild-Mancinelli K."/>
            <person name="Lyhne E.K."/>
            <person name="Kogle M.E."/>
            <person name="Barry K."/>
            <person name="Clum A."/>
            <person name="Na H."/>
            <person name="Ledsgaard L."/>
            <person name="Lin J."/>
            <person name="Lipzen A."/>
            <person name="Kuo A."/>
            <person name="Riley R."/>
            <person name="Mondo S."/>
            <person name="Labutti K."/>
            <person name="Haridas S."/>
            <person name="Pangalinan J."/>
            <person name="Salamov A.A."/>
            <person name="Simmons B.A."/>
            <person name="Magnuson J.K."/>
            <person name="Chen J."/>
            <person name="Drula E."/>
            <person name="Henrissat B."/>
            <person name="Wiebenga A."/>
            <person name="Lubbers R.J."/>
            <person name="Gomes A.C."/>
            <person name="Makela M.R."/>
            <person name="Stajich J."/>
            <person name="Grigoriev I.V."/>
            <person name="Mortensen U.H."/>
            <person name="De Vries R.P."/>
            <person name="Baker S.E."/>
            <person name="Andersen M.R."/>
        </authorList>
    </citation>
    <scope>NUCLEOTIDE SEQUENCE [LARGE SCALE GENOMIC DNA]</scope>
    <source>
        <strain evidence="11 12">CBS 209.92</strain>
    </source>
</reference>
<comment type="subcellular location">
    <subcellularLocation>
        <location evidence="1">Membrane</location>
        <topology evidence="1">Multi-pass membrane protein</topology>
    </subcellularLocation>
</comment>
<evidence type="ECO:0000256" key="5">
    <source>
        <dbReference type="ARBA" id="ARBA00022989"/>
    </source>
</evidence>
<protein>
    <submittedName>
        <fullName evidence="11">Pheromone A receptor-domain-containing protein</fullName>
    </submittedName>
</protein>
<keyword evidence="8 11" id="KW-0675">Receptor</keyword>
<evidence type="ECO:0000256" key="2">
    <source>
        <dbReference type="ARBA" id="ARBA00011085"/>
    </source>
</evidence>
<dbReference type="Proteomes" id="UP001610563">
    <property type="component" value="Unassembled WGS sequence"/>
</dbReference>
<dbReference type="Pfam" id="PF02076">
    <property type="entry name" value="STE3"/>
    <property type="match status" value="1"/>
</dbReference>
<evidence type="ECO:0000256" key="3">
    <source>
        <dbReference type="ARBA" id="ARBA00022507"/>
    </source>
</evidence>
<feature type="transmembrane region" description="Helical" evidence="10">
    <location>
        <begin position="12"/>
        <end position="31"/>
    </location>
</feature>
<comment type="caution">
    <text evidence="11">The sequence shown here is derived from an EMBL/GenBank/DDBJ whole genome shotgun (WGS) entry which is preliminary data.</text>
</comment>
<dbReference type="EMBL" id="JBFTWV010000022">
    <property type="protein sequence ID" value="KAL2797035.1"/>
    <property type="molecule type" value="Genomic_DNA"/>
</dbReference>
<sequence>MSPQLRPSAQTVALQALSLLAILISLPPLVLHWKNRNFPCISLICWFLVLNIFNIVNAFIWPTDDIINWWDGKGLCDVEVKIFLGSYVGVPGTLICIFRSLAFVLDTRRAALVPSKHRRWRNRAMELSFCVVIPIIASITHIIYQGNRYFIFAGSGCIYSLDQSWVSLVLGYMWPLVVCFIASYYCGLVIYRLHHYRNQFNEIIRAANSGINKSRFLRLFCLSLIMLLALIPLQTYMVYKVIQTSLPWHPYSWSLIHPVRSQIIKVPTNGKIYFDRWVPAASGFMFFIFFGCGRDAHRMYLSLLSHVGLDGYFNPVLSTSSSGSFPRKTSKSGSQAQLLSIEAQDQRANNDLYHTHTASTTLTTNIEKNRAGTTASATTTQGLTRPPRAHWLRRHLTWISRPFASPRRQVVRSRSTPNLAVPTNTVCTSAWAGTSQSRGSLDGDSELELDLHPMSGHRGTDFIRVKQVIWQEREVQV</sequence>
<keyword evidence="3" id="KW-0589">Pheromone response</keyword>
<evidence type="ECO:0000256" key="4">
    <source>
        <dbReference type="ARBA" id="ARBA00022692"/>
    </source>
</evidence>
<gene>
    <name evidence="11" type="ORF">BJX66DRAFT_349267</name>
</gene>
<organism evidence="11 12">
    <name type="scientific">Aspergillus keveii</name>
    <dbReference type="NCBI Taxonomy" id="714993"/>
    <lineage>
        <taxon>Eukaryota</taxon>
        <taxon>Fungi</taxon>
        <taxon>Dikarya</taxon>
        <taxon>Ascomycota</taxon>
        <taxon>Pezizomycotina</taxon>
        <taxon>Eurotiomycetes</taxon>
        <taxon>Eurotiomycetidae</taxon>
        <taxon>Eurotiales</taxon>
        <taxon>Aspergillaceae</taxon>
        <taxon>Aspergillus</taxon>
        <taxon>Aspergillus subgen. Nidulantes</taxon>
    </lineage>
</organism>
<evidence type="ECO:0000256" key="6">
    <source>
        <dbReference type="ARBA" id="ARBA00023040"/>
    </source>
</evidence>
<evidence type="ECO:0000256" key="10">
    <source>
        <dbReference type="SAM" id="Phobius"/>
    </source>
</evidence>
<keyword evidence="9" id="KW-0807">Transducer</keyword>
<proteinExistence type="inferred from homology"/>
<dbReference type="PANTHER" id="PTHR28097">
    <property type="entry name" value="PHEROMONE A FACTOR RECEPTOR"/>
    <property type="match status" value="1"/>
</dbReference>
<feature type="transmembrane region" description="Helical" evidence="10">
    <location>
        <begin position="43"/>
        <end position="62"/>
    </location>
</feature>
<evidence type="ECO:0000313" key="11">
    <source>
        <dbReference type="EMBL" id="KAL2797035.1"/>
    </source>
</evidence>
<evidence type="ECO:0000313" key="12">
    <source>
        <dbReference type="Proteomes" id="UP001610563"/>
    </source>
</evidence>
<name>A0ABR4GDB6_9EURO</name>
<dbReference type="CDD" id="cd14966">
    <property type="entry name" value="7tmD_STE3"/>
    <property type="match status" value="1"/>
</dbReference>
<keyword evidence="4 10" id="KW-0812">Transmembrane</keyword>
<feature type="transmembrane region" description="Helical" evidence="10">
    <location>
        <begin position="277"/>
        <end position="293"/>
    </location>
</feature>
<dbReference type="PRINTS" id="PR00899">
    <property type="entry name" value="GPCRSTE3"/>
</dbReference>
<dbReference type="PANTHER" id="PTHR28097:SF1">
    <property type="entry name" value="PHEROMONE A FACTOR RECEPTOR"/>
    <property type="match status" value="1"/>
</dbReference>
<feature type="transmembrane region" description="Helical" evidence="10">
    <location>
        <begin position="126"/>
        <end position="144"/>
    </location>
</feature>
<feature type="transmembrane region" description="Helical" evidence="10">
    <location>
        <begin position="215"/>
        <end position="239"/>
    </location>
</feature>
<evidence type="ECO:0000256" key="9">
    <source>
        <dbReference type="ARBA" id="ARBA00023224"/>
    </source>
</evidence>
<keyword evidence="12" id="KW-1185">Reference proteome</keyword>
<evidence type="ECO:0000256" key="8">
    <source>
        <dbReference type="ARBA" id="ARBA00023170"/>
    </source>
</evidence>
<feature type="transmembrane region" description="Helical" evidence="10">
    <location>
        <begin position="82"/>
        <end position="105"/>
    </location>
</feature>
<evidence type="ECO:0000256" key="7">
    <source>
        <dbReference type="ARBA" id="ARBA00023136"/>
    </source>
</evidence>
<evidence type="ECO:0000256" key="1">
    <source>
        <dbReference type="ARBA" id="ARBA00004141"/>
    </source>
</evidence>
<accession>A0ABR4GDB6</accession>
<dbReference type="InterPro" id="IPR001499">
    <property type="entry name" value="GPCR_STE3"/>
</dbReference>
<keyword evidence="5 10" id="KW-1133">Transmembrane helix</keyword>
<keyword evidence="7 10" id="KW-0472">Membrane</keyword>